<dbReference type="GO" id="GO:1990923">
    <property type="term" value="C:PET complex"/>
    <property type="evidence" value="ECO:0007669"/>
    <property type="project" value="TreeGrafter"/>
</dbReference>
<dbReference type="OrthoDB" id="26838at2759"/>
<dbReference type="Proteomes" id="UP000694845">
    <property type="component" value="Unplaced"/>
</dbReference>
<dbReference type="InterPro" id="IPR012337">
    <property type="entry name" value="RNaseH-like_sf"/>
</dbReference>
<dbReference type="KEGG" id="aplc:110979228"/>
<dbReference type="PANTHER" id="PTHR46628:SF1">
    <property type="entry name" value="PIRNA BIOGENESIS PROTEIN EXD1"/>
    <property type="match status" value="1"/>
</dbReference>
<feature type="domain" description="3'-5' exonuclease" evidence="1">
    <location>
        <begin position="26"/>
        <end position="203"/>
    </location>
</feature>
<organism evidence="2 3">
    <name type="scientific">Acanthaster planci</name>
    <name type="common">Crown-of-thorns starfish</name>
    <dbReference type="NCBI Taxonomy" id="133434"/>
    <lineage>
        <taxon>Eukaryota</taxon>
        <taxon>Metazoa</taxon>
        <taxon>Echinodermata</taxon>
        <taxon>Eleutherozoa</taxon>
        <taxon>Asterozoa</taxon>
        <taxon>Asteroidea</taxon>
        <taxon>Valvatacea</taxon>
        <taxon>Valvatida</taxon>
        <taxon>Acanthasteridae</taxon>
        <taxon>Acanthaster</taxon>
    </lineage>
</organism>
<dbReference type="OMA" id="DYSALWH"/>
<dbReference type="Pfam" id="PF01612">
    <property type="entry name" value="DNA_pol_A_exo1"/>
    <property type="match status" value="1"/>
</dbReference>
<dbReference type="GO" id="GO:0003676">
    <property type="term" value="F:nucleic acid binding"/>
    <property type="evidence" value="ECO:0007669"/>
    <property type="project" value="InterPro"/>
</dbReference>
<gene>
    <name evidence="3" type="primary">LOC110979228</name>
</gene>
<dbReference type="SUPFAM" id="SSF53098">
    <property type="entry name" value="Ribonuclease H-like"/>
    <property type="match status" value="1"/>
</dbReference>
<evidence type="ECO:0000313" key="3">
    <source>
        <dbReference type="RefSeq" id="XP_022090536.1"/>
    </source>
</evidence>
<dbReference type="RefSeq" id="XP_022090536.1">
    <property type="nucleotide sequence ID" value="XM_022234844.1"/>
</dbReference>
<dbReference type="InterPro" id="IPR002562">
    <property type="entry name" value="3'-5'_exonuclease_dom"/>
</dbReference>
<accession>A0A8B7YFV6</accession>
<evidence type="ECO:0000313" key="2">
    <source>
        <dbReference type="Proteomes" id="UP000694845"/>
    </source>
</evidence>
<dbReference type="GO" id="GO:0034587">
    <property type="term" value="P:piRNA processing"/>
    <property type="evidence" value="ECO:0007669"/>
    <property type="project" value="TreeGrafter"/>
</dbReference>
<dbReference type="SMART" id="SM00474">
    <property type="entry name" value="35EXOc"/>
    <property type="match status" value="1"/>
</dbReference>
<dbReference type="InterPro" id="IPR036397">
    <property type="entry name" value="RNaseH_sf"/>
</dbReference>
<dbReference type="GeneID" id="110979228"/>
<dbReference type="InterPro" id="IPR052144">
    <property type="entry name" value="piRNA_biogenesis_EXD1"/>
</dbReference>
<dbReference type="Gene3D" id="3.30.420.10">
    <property type="entry name" value="Ribonuclease H-like superfamily/Ribonuclease H"/>
    <property type="match status" value="1"/>
</dbReference>
<dbReference type="PANTHER" id="PTHR46628">
    <property type="entry name" value="PIRNA BIOGENESIS PROTEIN EXD1"/>
    <property type="match status" value="1"/>
</dbReference>
<proteinExistence type="predicted"/>
<sequence length="315" mass="36474">MACYSSGTASVISGTSLGSMGKIGHRELVDQVGQIQPALAKIREPDQAFPFLAVNCEGEDLSRRGTLSLVCVATKNYTYLFDIKTLGTQVFDEGLRDLLQDPDREKLMFDCRQDSDCLWHQHGVKLANVLDLQLLQIIYREDSSTKRDIKRLVRGYQRCLEIYLRSSEERLIKLKLSCKPMMEHSGRVWLERPIQAKLQELAALSVRGYLSLYQFMNGCLRSGRNNYAAWLRCASQKYVEFLRDREVRLYDKYERNAYLPWRLIPERASTSWEYKEEVACMGCKRCFPLSDFTLIQLKSREPKCPVCRKVSCENF</sequence>
<keyword evidence="2" id="KW-1185">Reference proteome</keyword>
<protein>
    <submittedName>
        <fullName evidence="3">PiRNA biogenesis protein EXD1-like</fullName>
    </submittedName>
</protein>
<reference evidence="3" key="1">
    <citation type="submission" date="2025-08" db="UniProtKB">
        <authorList>
            <consortium name="RefSeq"/>
        </authorList>
    </citation>
    <scope>IDENTIFICATION</scope>
</reference>
<evidence type="ECO:0000259" key="1">
    <source>
        <dbReference type="SMART" id="SM00474"/>
    </source>
</evidence>
<dbReference type="GO" id="GO:0008408">
    <property type="term" value="F:3'-5' exonuclease activity"/>
    <property type="evidence" value="ECO:0007669"/>
    <property type="project" value="InterPro"/>
</dbReference>
<dbReference type="AlphaFoldDB" id="A0A8B7YFV6"/>
<name>A0A8B7YFV6_ACAPL</name>